<gene>
    <name evidence="6" type="ORF">FHR84_000132</name>
</gene>
<dbReference type="InterPro" id="IPR007848">
    <property type="entry name" value="Small_mtfrase_dom"/>
</dbReference>
<dbReference type="PROSITE" id="PS00092">
    <property type="entry name" value="N6_MTASE"/>
    <property type="match status" value="1"/>
</dbReference>
<dbReference type="InterPro" id="IPR029063">
    <property type="entry name" value="SAM-dependent_MTases_sf"/>
</dbReference>
<evidence type="ECO:0000313" key="6">
    <source>
        <dbReference type="EMBL" id="NYH76818.1"/>
    </source>
</evidence>
<accession>A0A852YSF0</accession>
<name>A0A852YSF0_9ACTN</name>
<evidence type="ECO:0000256" key="4">
    <source>
        <dbReference type="ARBA" id="ARBA00022691"/>
    </source>
</evidence>
<proteinExistence type="inferred from homology"/>
<feature type="domain" description="Methyltransferase small" evidence="5">
    <location>
        <begin position="60"/>
        <end position="183"/>
    </location>
</feature>
<dbReference type="GO" id="GO:0032259">
    <property type="term" value="P:methylation"/>
    <property type="evidence" value="ECO:0007669"/>
    <property type="project" value="UniProtKB-KW"/>
</dbReference>
<keyword evidence="3 6" id="KW-0808">Transferase</keyword>
<dbReference type="RefSeq" id="WP_179533461.1">
    <property type="nucleotide sequence ID" value="NZ_JACBYW010000001.1"/>
</dbReference>
<dbReference type="PANTHER" id="PTHR45875:SF1">
    <property type="entry name" value="METHYLTRANSFERASE N6AMT1"/>
    <property type="match status" value="1"/>
</dbReference>
<dbReference type="GO" id="GO:0003676">
    <property type="term" value="F:nucleic acid binding"/>
    <property type="evidence" value="ECO:0007669"/>
    <property type="project" value="InterPro"/>
</dbReference>
<keyword evidence="4" id="KW-0949">S-adenosyl-L-methionine</keyword>
<dbReference type="SUPFAM" id="SSF53335">
    <property type="entry name" value="S-adenosyl-L-methionine-dependent methyltransferases"/>
    <property type="match status" value="1"/>
</dbReference>
<dbReference type="EMBL" id="JACBYW010000001">
    <property type="protein sequence ID" value="NYH76818.1"/>
    <property type="molecule type" value="Genomic_DNA"/>
</dbReference>
<dbReference type="AlphaFoldDB" id="A0A852YSF0"/>
<evidence type="ECO:0000313" key="7">
    <source>
        <dbReference type="Proteomes" id="UP000548304"/>
    </source>
</evidence>
<dbReference type="Pfam" id="PF05175">
    <property type="entry name" value="MTS"/>
    <property type="match status" value="1"/>
</dbReference>
<evidence type="ECO:0000259" key="5">
    <source>
        <dbReference type="Pfam" id="PF05175"/>
    </source>
</evidence>
<comment type="caution">
    <text evidence="6">The sequence shown here is derived from an EMBL/GenBank/DDBJ whole genome shotgun (WGS) entry which is preliminary data.</text>
</comment>
<dbReference type="CDD" id="cd02440">
    <property type="entry name" value="AdoMet_MTases"/>
    <property type="match status" value="1"/>
</dbReference>
<evidence type="ECO:0000256" key="3">
    <source>
        <dbReference type="ARBA" id="ARBA00022679"/>
    </source>
</evidence>
<dbReference type="PANTHER" id="PTHR45875">
    <property type="entry name" value="METHYLTRANSFERASE N6AMT1"/>
    <property type="match status" value="1"/>
</dbReference>
<dbReference type="GO" id="GO:0035657">
    <property type="term" value="C:eRF1 methyltransferase complex"/>
    <property type="evidence" value="ECO:0007669"/>
    <property type="project" value="TreeGrafter"/>
</dbReference>
<reference evidence="6 7" key="1">
    <citation type="submission" date="2020-07" db="EMBL/GenBank/DDBJ databases">
        <title>Genomic Encyclopedia of Type Strains, Phase III (KMG-III): the genomes of soil and plant-associated and newly described type strains.</title>
        <authorList>
            <person name="Whitman W."/>
        </authorList>
    </citation>
    <scope>NUCLEOTIDE SEQUENCE [LARGE SCALE GENOMIC DNA]</scope>
    <source>
        <strain evidence="6 7">CECT 8576</strain>
    </source>
</reference>
<evidence type="ECO:0000256" key="2">
    <source>
        <dbReference type="ARBA" id="ARBA00022603"/>
    </source>
</evidence>
<dbReference type="GO" id="GO:0102559">
    <property type="term" value="F:peptide chain release factor N(5)-glutamine methyltransferase activity"/>
    <property type="evidence" value="ECO:0007669"/>
    <property type="project" value="UniProtKB-EC"/>
</dbReference>
<dbReference type="InterPro" id="IPR052190">
    <property type="entry name" value="Euk-Arch_PrmC-MTase"/>
</dbReference>
<dbReference type="Proteomes" id="UP000548304">
    <property type="component" value="Unassembled WGS sequence"/>
</dbReference>
<dbReference type="InterPro" id="IPR002052">
    <property type="entry name" value="DNA_methylase_N6_adenine_CS"/>
</dbReference>
<dbReference type="EC" id="2.1.1.297" evidence="6"/>
<dbReference type="Gene3D" id="3.40.50.150">
    <property type="entry name" value="Vaccinia Virus protein VP39"/>
    <property type="match status" value="1"/>
</dbReference>
<sequence>MSATEVERVRRWHERAYRAALSEGSVERTFSYLGRTIGVPPSVQPILPVSHLLGEAVLSEVRPGDRVLDMGTGSGVNAVLAASVASEVCAVDVNPAAVRAARDNAELNGVAERVRVLNGDVFDAVTGLFDLIVFDPPFRWFAARDATEAAITDPGYRTLTTFFTHVRRHLARKGRMLVFFGTSGDVDYLLELAAEQELTVETVAETAVTGTESTTRYHTFRMS</sequence>
<protein>
    <submittedName>
        <fullName evidence="6">Release factor glutamine methyltransferase</fullName>
        <ecNumber evidence="6">2.1.1.297</ecNumber>
    </submittedName>
</protein>
<keyword evidence="7" id="KW-1185">Reference proteome</keyword>
<organism evidence="6 7">
    <name type="scientific">Actinopolyspora biskrensis</name>
    <dbReference type="NCBI Taxonomy" id="1470178"/>
    <lineage>
        <taxon>Bacteria</taxon>
        <taxon>Bacillati</taxon>
        <taxon>Actinomycetota</taxon>
        <taxon>Actinomycetes</taxon>
        <taxon>Actinopolysporales</taxon>
        <taxon>Actinopolysporaceae</taxon>
        <taxon>Actinopolyspora</taxon>
    </lineage>
</organism>
<keyword evidence="2 6" id="KW-0489">Methyltransferase</keyword>
<evidence type="ECO:0000256" key="1">
    <source>
        <dbReference type="ARBA" id="ARBA00006149"/>
    </source>
</evidence>
<comment type="similarity">
    <text evidence="1">Belongs to the eukaryotic/archaeal PrmC-related family.</text>
</comment>